<sequence length="305" mass="33985">MSDIAEVEYCSAEDEEDLADQLDGAEILICRDEPVSASLIERLEDLRLIVVLSAFTDHVDVAAAAAKGIRVVRNTSYCVDDIADHSAAMILALLRQLPEYQNDIRSNSRWQYGSITWPIHRVGDTLIGLAGFGHIGRAVARRLQAFGCPIQAFDPFVDERVLREAGVKPVDFDTLLQTSDLVSLHLPLNEATENLFQDEQFEDMKKGAMFVNCCRGGLVDEAALYHAVDDGHIRSVALDVLSMEHPSPMLLKMIARPEFLLTPSIACHSVEADKQLVDDGERYIRLFLDGKYDELPVVHCERTEC</sequence>
<dbReference type="eggNOG" id="COG1052">
    <property type="taxonomic scope" value="Bacteria"/>
</dbReference>
<dbReference type="GO" id="GO:0016616">
    <property type="term" value="F:oxidoreductase activity, acting on the CH-OH group of donors, NAD or NADP as acceptor"/>
    <property type="evidence" value="ECO:0007669"/>
    <property type="project" value="InterPro"/>
</dbReference>
<feature type="domain" description="D-isomer specific 2-hydroxyacid dehydrogenase NAD-binding" evidence="4">
    <location>
        <begin position="88"/>
        <end position="266"/>
    </location>
</feature>
<dbReference type="PANTHER" id="PTHR43761:SF1">
    <property type="entry name" value="D-ISOMER SPECIFIC 2-HYDROXYACID DEHYDROGENASE CATALYTIC DOMAIN-CONTAINING PROTEIN-RELATED"/>
    <property type="match status" value="1"/>
</dbReference>
<dbReference type="InterPro" id="IPR029753">
    <property type="entry name" value="D-isomer_DH_CS"/>
</dbReference>
<evidence type="ECO:0000256" key="3">
    <source>
        <dbReference type="ARBA" id="ARBA00023027"/>
    </source>
</evidence>
<keyword evidence="6" id="KW-1185">Reference proteome</keyword>
<evidence type="ECO:0000256" key="2">
    <source>
        <dbReference type="ARBA" id="ARBA00023002"/>
    </source>
</evidence>
<keyword evidence="3" id="KW-0520">NAD</keyword>
<dbReference type="STRING" id="1111454.HMPREF1250_1378"/>
<name>U7UL19_9FIRM</name>
<dbReference type="PATRIC" id="fig|1111454.3.peg.1302"/>
<dbReference type="Proteomes" id="UP000017090">
    <property type="component" value="Unassembled WGS sequence"/>
</dbReference>
<dbReference type="PROSITE" id="PS00671">
    <property type="entry name" value="D_2_HYDROXYACID_DH_3"/>
    <property type="match status" value="1"/>
</dbReference>
<accession>U7UL19</accession>
<dbReference type="InterPro" id="IPR050418">
    <property type="entry name" value="D-iso_2-hydroxyacid_DH_PdxB"/>
</dbReference>
<dbReference type="InterPro" id="IPR043322">
    <property type="entry name" value="CtBP"/>
</dbReference>
<dbReference type="EMBL" id="AWXA01000037">
    <property type="protein sequence ID" value="ERT59148.1"/>
    <property type="molecule type" value="Genomic_DNA"/>
</dbReference>
<dbReference type="Pfam" id="PF02826">
    <property type="entry name" value="2-Hacid_dh_C"/>
    <property type="match status" value="1"/>
</dbReference>
<protein>
    <submittedName>
        <fullName evidence="5">Putative glycerate dehydrogenase</fullName>
    </submittedName>
</protein>
<dbReference type="PANTHER" id="PTHR43761">
    <property type="entry name" value="D-ISOMER SPECIFIC 2-HYDROXYACID DEHYDROGENASE FAMILY PROTEIN (AFU_ORTHOLOGUE AFUA_1G13630)"/>
    <property type="match status" value="1"/>
</dbReference>
<dbReference type="SUPFAM" id="SSF51735">
    <property type="entry name" value="NAD(P)-binding Rossmann-fold domains"/>
    <property type="match status" value="1"/>
</dbReference>
<comment type="similarity">
    <text evidence="1">Belongs to the D-isomer specific 2-hydroxyacid dehydrogenase family.</text>
</comment>
<comment type="caution">
    <text evidence="5">The sequence shown here is derived from an EMBL/GenBank/DDBJ whole genome shotgun (WGS) entry which is preliminary data.</text>
</comment>
<dbReference type="CDD" id="cd05299">
    <property type="entry name" value="CtBP_dh"/>
    <property type="match status" value="1"/>
</dbReference>
<dbReference type="Gene3D" id="3.40.50.720">
    <property type="entry name" value="NAD(P)-binding Rossmann-like Domain"/>
    <property type="match status" value="2"/>
</dbReference>
<evidence type="ECO:0000313" key="6">
    <source>
        <dbReference type="Proteomes" id="UP000017090"/>
    </source>
</evidence>
<dbReference type="GO" id="GO:0051287">
    <property type="term" value="F:NAD binding"/>
    <property type="evidence" value="ECO:0007669"/>
    <property type="project" value="InterPro"/>
</dbReference>
<proteinExistence type="inferred from homology"/>
<keyword evidence="2" id="KW-0560">Oxidoreductase</keyword>
<dbReference type="GO" id="GO:0003714">
    <property type="term" value="F:transcription corepressor activity"/>
    <property type="evidence" value="ECO:0007669"/>
    <property type="project" value="InterPro"/>
</dbReference>
<dbReference type="SUPFAM" id="SSF52283">
    <property type="entry name" value="Formate/glycerate dehydrogenase catalytic domain-like"/>
    <property type="match status" value="1"/>
</dbReference>
<dbReference type="AlphaFoldDB" id="U7UL19"/>
<evidence type="ECO:0000256" key="1">
    <source>
        <dbReference type="ARBA" id="ARBA00005854"/>
    </source>
</evidence>
<dbReference type="InterPro" id="IPR036291">
    <property type="entry name" value="NAD(P)-bd_dom_sf"/>
</dbReference>
<evidence type="ECO:0000259" key="4">
    <source>
        <dbReference type="Pfam" id="PF02826"/>
    </source>
</evidence>
<evidence type="ECO:0000313" key="5">
    <source>
        <dbReference type="EMBL" id="ERT59148.1"/>
    </source>
</evidence>
<dbReference type="InterPro" id="IPR006140">
    <property type="entry name" value="D-isomer_DH_NAD-bd"/>
</dbReference>
<reference evidence="5 6" key="1">
    <citation type="submission" date="2013-09" db="EMBL/GenBank/DDBJ databases">
        <authorList>
            <person name="Durkin A.S."/>
            <person name="Haft D.R."/>
            <person name="McCorrison J."/>
            <person name="Torralba M."/>
            <person name="Gillis M."/>
            <person name="Haft D.H."/>
            <person name="Methe B."/>
            <person name="Sutton G."/>
            <person name="Nelson K.E."/>
        </authorList>
    </citation>
    <scope>NUCLEOTIDE SEQUENCE [LARGE SCALE GENOMIC DNA]</scope>
    <source>
        <strain evidence="5 6">BV3C16-1</strain>
    </source>
</reference>
<organism evidence="5 6">
    <name type="scientific">Megasphaera vaginalis</name>
    <name type="common">ex Srinivasan et al. 2021</name>
    <dbReference type="NCBI Taxonomy" id="1111454"/>
    <lineage>
        <taxon>Bacteria</taxon>
        <taxon>Bacillati</taxon>
        <taxon>Bacillota</taxon>
        <taxon>Negativicutes</taxon>
        <taxon>Veillonellales</taxon>
        <taxon>Veillonellaceae</taxon>
        <taxon>Megasphaera</taxon>
    </lineage>
</organism>
<gene>
    <name evidence="5" type="ORF">HMPREF1250_1378</name>
</gene>